<evidence type="ECO:0008006" key="3">
    <source>
        <dbReference type="Google" id="ProtNLM"/>
    </source>
</evidence>
<accession>A0ABS7A413</accession>
<evidence type="ECO:0000313" key="2">
    <source>
        <dbReference type="Proteomes" id="UP001196565"/>
    </source>
</evidence>
<comment type="caution">
    <text evidence="1">The sequence shown here is derived from an EMBL/GenBank/DDBJ whole genome shotgun (WGS) entry which is preliminary data.</text>
</comment>
<dbReference type="Proteomes" id="UP001196565">
    <property type="component" value="Unassembled WGS sequence"/>
</dbReference>
<dbReference type="RefSeq" id="WP_219761609.1">
    <property type="nucleotide sequence ID" value="NZ_JAHYBZ010000001.1"/>
</dbReference>
<name>A0ABS7A413_9PROT</name>
<proteinExistence type="predicted"/>
<gene>
    <name evidence="1" type="ORF">KPL78_04160</name>
</gene>
<sequence>MDQDWQRERRWIILGEDGRFVTLGRAVAPTDEDINAAEAAMRAQGVAGWVAVMSGSPWTFARPELMEVRPLASPASTFAAAVAAFRRTRLSAFDQGN</sequence>
<protein>
    <recommendedName>
        <fullName evidence="3">DUF2188 domain-containing protein</fullName>
    </recommendedName>
</protein>
<reference evidence="1 2" key="1">
    <citation type="submission" date="2021-07" db="EMBL/GenBank/DDBJ databases">
        <authorList>
            <person name="So Y."/>
        </authorList>
    </citation>
    <scope>NUCLEOTIDE SEQUENCE [LARGE SCALE GENOMIC DNA]</scope>
    <source>
        <strain evidence="1 2">HJA6</strain>
    </source>
</reference>
<keyword evidence="2" id="KW-1185">Reference proteome</keyword>
<evidence type="ECO:0000313" key="1">
    <source>
        <dbReference type="EMBL" id="MBW6397026.1"/>
    </source>
</evidence>
<dbReference type="EMBL" id="JAHYBZ010000001">
    <property type="protein sequence ID" value="MBW6397026.1"/>
    <property type="molecule type" value="Genomic_DNA"/>
</dbReference>
<organism evidence="1 2">
    <name type="scientific">Roseomonas alba</name>
    <dbReference type="NCBI Taxonomy" id="2846776"/>
    <lineage>
        <taxon>Bacteria</taxon>
        <taxon>Pseudomonadati</taxon>
        <taxon>Pseudomonadota</taxon>
        <taxon>Alphaproteobacteria</taxon>
        <taxon>Acetobacterales</taxon>
        <taxon>Roseomonadaceae</taxon>
        <taxon>Roseomonas</taxon>
    </lineage>
</organism>